<dbReference type="HOGENOM" id="CLU_893309_0_0_11"/>
<feature type="domain" description="FRG" evidence="1">
    <location>
        <begin position="39"/>
        <end position="149"/>
    </location>
</feature>
<reference evidence="2 3" key="1">
    <citation type="journal article" date="2009" name="Stand. Genomic Sci.">
        <title>Complete genome sequence of Brachybacterium faecium type strain (Schefferle 6-10).</title>
        <authorList>
            <person name="Lapidus A."/>
            <person name="Pukall R."/>
            <person name="Labuttii K."/>
            <person name="Copeland A."/>
            <person name="Del Rio T.G."/>
            <person name="Nolan M."/>
            <person name="Chen F."/>
            <person name="Lucas S."/>
            <person name="Tice H."/>
            <person name="Cheng J.F."/>
            <person name="Bruce D."/>
            <person name="Goodwin L."/>
            <person name="Pitluck S."/>
            <person name="Rohde M."/>
            <person name="Goker M."/>
            <person name="Pati A."/>
            <person name="Ivanova N."/>
            <person name="Mavrommatis K."/>
            <person name="Chen A."/>
            <person name="Palaniappan K."/>
            <person name="D'haeseleer P."/>
            <person name="Chain P."/>
            <person name="Bristow J."/>
            <person name="Eisen J.A."/>
            <person name="Markowitz V."/>
            <person name="Hugenholtz P."/>
            <person name="Kyrpides N.C."/>
            <person name="Klenk H.P."/>
        </authorList>
    </citation>
    <scope>NUCLEOTIDE SEQUENCE [LARGE SCALE GENOMIC DNA]</scope>
    <source>
        <strain evidence="3">ATCC 43885 / DSM 4810 / JCM 11609 / LMG 19847 / NBRC 14762 / NCIMB 9860 / 6-10</strain>
    </source>
</reference>
<organism evidence="2 3">
    <name type="scientific">Brachybacterium faecium (strain ATCC 43885 / DSM 4810 / JCM 11609 / LMG 19847 / NBRC 14762 / NCIMB 9860 / 6-10)</name>
    <dbReference type="NCBI Taxonomy" id="446465"/>
    <lineage>
        <taxon>Bacteria</taxon>
        <taxon>Bacillati</taxon>
        <taxon>Actinomycetota</taxon>
        <taxon>Actinomycetes</taxon>
        <taxon>Micrococcales</taxon>
        <taxon>Dermabacteraceae</taxon>
        <taxon>Brachybacterium</taxon>
    </lineage>
</organism>
<dbReference type="Proteomes" id="UP000001919">
    <property type="component" value="Chromosome"/>
</dbReference>
<name>C7MHJ2_BRAFD</name>
<dbReference type="STRING" id="446465.Bfae_05340"/>
<evidence type="ECO:0000259" key="1">
    <source>
        <dbReference type="SMART" id="SM00901"/>
    </source>
</evidence>
<proteinExistence type="predicted"/>
<dbReference type="SMART" id="SM00901">
    <property type="entry name" value="FRG"/>
    <property type="match status" value="1"/>
</dbReference>
<keyword evidence="3" id="KW-1185">Reference proteome</keyword>
<dbReference type="OrthoDB" id="9816036at2"/>
<evidence type="ECO:0000313" key="3">
    <source>
        <dbReference type="Proteomes" id="UP000001919"/>
    </source>
</evidence>
<protein>
    <submittedName>
        <fullName evidence="2">FRG domain protein</fullName>
    </submittedName>
</protein>
<dbReference type="KEGG" id="bfa:Bfae_05340"/>
<dbReference type="InterPro" id="IPR014966">
    <property type="entry name" value="FRG-dom"/>
</dbReference>
<accession>C7MHJ2</accession>
<dbReference type="EMBL" id="CP001643">
    <property type="protein sequence ID" value="ACU84401.1"/>
    <property type="molecule type" value="Genomic_DNA"/>
</dbReference>
<dbReference type="Pfam" id="PF08867">
    <property type="entry name" value="FRG"/>
    <property type="match status" value="1"/>
</dbReference>
<gene>
    <name evidence="2" type="ordered locus">Bfae_05340</name>
</gene>
<dbReference type="AlphaFoldDB" id="C7MHJ2"/>
<sequence length="311" mass="35284">MPTSPPSWEPHDYFRAWEHSVDSWASLENELKNIERVSDGRKLVWRGVHNSSYGLLSSAYRWLKSHDRTPPPEGRLREFESKLLAASRTTWPDRGGSALETLAHIQHYGGPTRLIDVSHSVNVAVFFATEQKFDPNDHTPQDDVDGRIFAFQSDDRVVELDKTWGSRELPWIDWDRDKNGWETDLPFIWNPPSALNERIVAQHGAFLIGGVPSLPHGQNSRYRMPGAWQSGNMKTMPAAKVREVTSVSVFLKSLDRRTARNSQATYTLRIAAKAKPEIRRRLLDEFGLHHGVIYPDLFGLAEHGASLAVLS</sequence>
<dbReference type="eggNOG" id="ENOG5032EZW">
    <property type="taxonomic scope" value="Bacteria"/>
</dbReference>
<evidence type="ECO:0000313" key="2">
    <source>
        <dbReference type="EMBL" id="ACU84401.1"/>
    </source>
</evidence>